<comment type="caution">
    <text evidence="1">The sequence shown here is derived from an EMBL/GenBank/DDBJ whole genome shotgun (WGS) entry which is preliminary data.</text>
</comment>
<evidence type="ECO:0000313" key="2">
    <source>
        <dbReference type="Proteomes" id="UP000789525"/>
    </source>
</evidence>
<name>A0ACA9QIW4_9GLOM</name>
<feature type="non-terminal residue" evidence="1">
    <location>
        <position position="1"/>
    </location>
</feature>
<accession>A0ACA9QIW4</accession>
<sequence length="189" mass="19790">APSPPNTALQAQTTQVSPSILTGQSTQATTTIANHIMYHSTATFLSKNEENTRLDGQEGSGGHTRRRGSLPLATSLPATRKESVAKSGRSTPVRSAESESRRSHETNDENSSLPSGLTESANNSSECSTFASPSSTNAGTNTTRTKRGLKGTLSAAENYAASLFKTKGKGKSGRASPSPGINQSHKQEK</sequence>
<dbReference type="EMBL" id="CAJVPT010054501">
    <property type="protein sequence ID" value="CAG8753478.1"/>
    <property type="molecule type" value="Genomic_DNA"/>
</dbReference>
<evidence type="ECO:0000313" key="1">
    <source>
        <dbReference type="EMBL" id="CAG8753478.1"/>
    </source>
</evidence>
<reference evidence="1" key="1">
    <citation type="submission" date="2021-06" db="EMBL/GenBank/DDBJ databases">
        <authorList>
            <person name="Kallberg Y."/>
            <person name="Tangrot J."/>
            <person name="Rosling A."/>
        </authorList>
    </citation>
    <scope>NUCLEOTIDE SEQUENCE</scope>
    <source>
        <strain evidence="1">CL356</strain>
    </source>
</reference>
<gene>
    <name evidence="1" type="ORF">ACOLOM_LOCUS12821</name>
</gene>
<organism evidence="1 2">
    <name type="scientific">Acaulospora colombiana</name>
    <dbReference type="NCBI Taxonomy" id="27376"/>
    <lineage>
        <taxon>Eukaryota</taxon>
        <taxon>Fungi</taxon>
        <taxon>Fungi incertae sedis</taxon>
        <taxon>Mucoromycota</taxon>
        <taxon>Glomeromycotina</taxon>
        <taxon>Glomeromycetes</taxon>
        <taxon>Diversisporales</taxon>
        <taxon>Acaulosporaceae</taxon>
        <taxon>Acaulospora</taxon>
    </lineage>
</organism>
<keyword evidence="2" id="KW-1185">Reference proteome</keyword>
<dbReference type="Proteomes" id="UP000789525">
    <property type="component" value="Unassembled WGS sequence"/>
</dbReference>
<proteinExistence type="predicted"/>
<protein>
    <submittedName>
        <fullName evidence="1">14217_t:CDS:1</fullName>
    </submittedName>
</protein>